<evidence type="ECO:0000256" key="1">
    <source>
        <dbReference type="SAM" id="Phobius"/>
    </source>
</evidence>
<accession>A0A7W9LYQ6</accession>
<feature type="transmembrane region" description="Helical" evidence="1">
    <location>
        <begin position="16"/>
        <end position="38"/>
    </location>
</feature>
<comment type="caution">
    <text evidence="2">The sequence shown here is derived from an EMBL/GenBank/DDBJ whole genome shotgun (WGS) entry which is preliminary data.</text>
</comment>
<organism evidence="2 3">
    <name type="scientific">Saccharothrix ecbatanensis</name>
    <dbReference type="NCBI Taxonomy" id="1105145"/>
    <lineage>
        <taxon>Bacteria</taxon>
        <taxon>Bacillati</taxon>
        <taxon>Actinomycetota</taxon>
        <taxon>Actinomycetes</taxon>
        <taxon>Pseudonocardiales</taxon>
        <taxon>Pseudonocardiaceae</taxon>
        <taxon>Saccharothrix</taxon>
    </lineage>
</organism>
<protein>
    <recommendedName>
        <fullName evidence="4">Vegetative cell wall protein gp1</fullName>
    </recommendedName>
</protein>
<dbReference type="RefSeq" id="WP_184916458.1">
    <property type="nucleotide sequence ID" value="NZ_JACHMO010000001.1"/>
</dbReference>
<gene>
    <name evidence="2" type="ORF">F4560_000857</name>
</gene>
<evidence type="ECO:0000313" key="3">
    <source>
        <dbReference type="Proteomes" id="UP000552097"/>
    </source>
</evidence>
<keyword evidence="1" id="KW-1133">Transmembrane helix</keyword>
<keyword evidence="1" id="KW-0812">Transmembrane</keyword>
<dbReference type="AlphaFoldDB" id="A0A7W9LYQ6"/>
<evidence type="ECO:0000313" key="2">
    <source>
        <dbReference type="EMBL" id="MBB5801089.1"/>
    </source>
</evidence>
<evidence type="ECO:0008006" key="4">
    <source>
        <dbReference type="Google" id="ProtNLM"/>
    </source>
</evidence>
<sequence>MGGFLTELGKKLAERWLTLLALPGVLYLAILATAHTLGHTRPFTLSRLTDRLSNWTTSSATTTALLLFVVLLAAAAAGLTAQALGSLIERAWLADRWTSRRPPLRHLARLRVRRRHRRWSTKQSAYHALAQAKAERLAHGDPVPPEMDQALIAGHSRIARIALEEPARPGWIGDRLHAVVHRIDRDYRLDLPTAWPYLWLTMPEETRITITDARAAFGRSATLAGWGVLYLAAGILWWPGALLAAAILITARHRARDATETYASLVEAATRLHTPALATTLRLDHTGPLDRATGWAVTCLLQGRPDLIPFVPHK</sequence>
<dbReference type="Proteomes" id="UP000552097">
    <property type="component" value="Unassembled WGS sequence"/>
</dbReference>
<proteinExistence type="predicted"/>
<name>A0A7W9LYQ6_9PSEU</name>
<feature type="transmembrane region" description="Helical" evidence="1">
    <location>
        <begin position="228"/>
        <end position="249"/>
    </location>
</feature>
<reference evidence="2 3" key="1">
    <citation type="submission" date="2020-08" db="EMBL/GenBank/DDBJ databases">
        <title>Sequencing the genomes of 1000 actinobacteria strains.</title>
        <authorList>
            <person name="Klenk H.-P."/>
        </authorList>
    </citation>
    <scope>NUCLEOTIDE SEQUENCE [LARGE SCALE GENOMIC DNA]</scope>
    <source>
        <strain evidence="2 3">DSM 45486</strain>
    </source>
</reference>
<keyword evidence="3" id="KW-1185">Reference proteome</keyword>
<dbReference type="EMBL" id="JACHMO010000001">
    <property type="protein sequence ID" value="MBB5801089.1"/>
    <property type="molecule type" value="Genomic_DNA"/>
</dbReference>
<keyword evidence="1" id="KW-0472">Membrane</keyword>
<feature type="transmembrane region" description="Helical" evidence="1">
    <location>
        <begin position="59"/>
        <end position="84"/>
    </location>
</feature>